<feature type="domain" description="J" evidence="5">
    <location>
        <begin position="27"/>
        <end position="90"/>
    </location>
</feature>
<dbReference type="GO" id="GO:0008198">
    <property type="term" value="F:ferrous iron binding"/>
    <property type="evidence" value="ECO:0007669"/>
    <property type="project" value="TreeGrafter"/>
</dbReference>
<dbReference type="SMART" id="SM00271">
    <property type="entry name" value="DnaJ"/>
    <property type="match status" value="1"/>
</dbReference>
<dbReference type="InterPro" id="IPR001623">
    <property type="entry name" value="DnaJ_domain"/>
</dbReference>
<evidence type="ECO:0000259" key="5">
    <source>
        <dbReference type="PROSITE" id="PS50076"/>
    </source>
</evidence>
<evidence type="ECO:0000256" key="2">
    <source>
        <dbReference type="ARBA" id="ARBA00022723"/>
    </source>
</evidence>
<evidence type="ECO:0000313" key="8">
    <source>
        <dbReference type="Proteomes" id="UP000886998"/>
    </source>
</evidence>
<dbReference type="Pfam" id="PF00226">
    <property type="entry name" value="DnaJ"/>
    <property type="match status" value="1"/>
</dbReference>
<dbReference type="PROSITE" id="PS51074">
    <property type="entry name" value="DPH_MB"/>
    <property type="match status" value="1"/>
</dbReference>
<dbReference type="InterPro" id="IPR036869">
    <property type="entry name" value="J_dom_sf"/>
</dbReference>
<dbReference type="SUPFAM" id="SSF46565">
    <property type="entry name" value="Chaperone J-domain"/>
    <property type="match status" value="1"/>
</dbReference>
<reference evidence="7" key="1">
    <citation type="submission" date="2020-08" db="EMBL/GenBank/DDBJ databases">
        <title>Multicomponent nature underlies the extraordinary mechanical properties of spider dragline silk.</title>
        <authorList>
            <person name="Kono N."/>
            <person name="Nakamura H."/>
            <person name="Mori M."/>
            <person name="Yoshida Y."/>
            <person name="Ohtoshi R."/>
            <person name="Malay A.D."/>
            <person name="Moran D.A.P."/>
            <person name="Tomita M."/>
            <person name="Numata K."/>
            <person name="Arakawa K."/>
        </authorList>
    </citation>
    <scope>NUCLEOTIDE SEQUENCE</scope>
</reference>
<evidence type="ECO:0000259" key="6">
    <source>
        <dbReference type="PROSITE" id="PS51074"/>
    </source>
</evidence>
<dbReference type="Gene3D" id="1.10.287.110">
    <property type="entry name" value="DnaJ domain"/>
    <property type="match status" value="1"/>
</dbReference>
<proteinExistence type="inferred from homology"/>
<dbReference type="Gene3D" id="3.10.660.10">
    <property type="entry name" value="DPH Zinc finger"/>
    <property type="match status" value="1"/>
</dbReference>
<dbReference type="OrthoDB" id="66964at2759"/>
<gene>
    <name evidence="7" type="ORF">TNIN_120751</name>
</gene>
<dbReference type="InterPro" id="IPR007872">
    <property type="entry name" value="DPH_MB_dom"/>
</dbReference>
<evidence type="ECO:0000256" key="3">
    <source>
        <dbReference type="ARBA" id="ARBA00022833"/>
    </source>
</evidence>
<comment type="similarity">
    <text evidence="1">Belongs to the DPH4 family.</text>
</comment>
<keyword evidence="4" id="KW-0408">Iron</keyword>
<dbReference type="SUPFAM" id="SSF144217">
    <property type="entry name" value="CSL zinc finger"/>
    <property type="match status" value="1"/>
</dbReference>
<keyword evidence="3" id="KW-0862">Zinc</keyword>
<dbReference type="PRINTS" id="PR00625">
    <property type="entry name" value="JDOMAIN"/>
</dbReference>
<keyword evidence="2" id="KW-0479">Metal-binding</keyword>
<keyword evidence="8" id="KW-1185">Reference proteome</keyword>
<dbReference type="Pfam" id="PF05207">
    <property type="entry name" value="Zn_ribbon_CSL"/>
    <property type="match status" value="1"/>
</dbReference>
<feature type="domain" description="DPH-type MB" evidence="6">
    <location>
        <begin position="101"/>
        <end position="157"/>
    </location>
</feature>
<evidence type="ECO:0000256" key="4">
    <source>
        <dbReference type="ARBA" id="ARBA00023004"/>
    </source>
</evidence>
<dbReference type="AlphaFoldDB" id="A0A8X6X442"/>
<evidence type="ECO:0000256" key="1">
    <source>
        <dbReference type="ARBA" id="ARBA00006169"/>
    </source>
</evidence>
<name>A0A8X6X442_9ARAC</name>
<dbReference type="Proteomes" id="UP000886998">
    <property type="component" value="Unassembled WGS sequence"/>
</dbReference>
<accession>A0A8X6X442</accession>
<dbReference type="GO" id="GO:0001671">
    <property type="term" value="F:ATPase activator activity"/>
    <property type="evidence" value="ECO:0007669"/>
    <property type="project" value="TreeGrafter"/>
</dbReference>
<organism evidence="7 8">
    <name type="scientific">Trichonephila inaurata madagascariensis</name>
    <dbReference type="NCBI Taxonomy" id="2747483"/>
    <lineage>
        <taxon>Eukaryota</taxon>
        <taxon>Metazoa</taxon>
        <taxon>Ecdysozoa</taxon>
        <taxon>Arthropoda</taxon>
        <taxon>Chelicerata</taxon>
        <taxon>Arachnida</taxon>
        <taxon>Araneae</taxon>
        <taxon>Araneomorphae</taxon>
        <taxon>Entelegynae</taxon>
        <taxon>Araneoidea</taxon>
        <taxon>Nephilidae</taxon>
        <taxon>Trichonephila</taxon>
        <taxon>Trichonephila inaurata</taxon>
    </lineage>
</organism>
<dbReference type="PANTHER" id="PTHR45255:SF1">
    <property type="entry name" value="DNAJ HOMOLOG SUBFAMILY C MEMBER 24"/>
    <property type="match status" value="1"/>
</dbReference>
<sequence>MGMRASLNESSVKKYQSDHVHDCKMKNYYEVLGVSTTSSREEIKKSYHNLIREYHPDKSNTQHSTQFHLIDEAWKTLSNDELRKKYDATYKASELHSVHPVQEEISLSETFYNAKLDQYERDCRCSGKYILSRAEISDELLLVDCDNCSLSIIIDCAICEQNKDANS</sequence>
<dbReference type="CDD" id="cd06257">
    <property type="entry name" value="DnaJ"/>
    <property type="match status" value="1"/>
</dbReference>
<comment type="caution">
    <text evidence="7">The sequence shown here is derived from an EMBL/GenBank/DDBJ whole genome shotgun (WGS) entry which is preliminary data.</text>
</comment>
<dbReference type="PANTHER" id="PTHR45255">
    <property type="entry name" value="DNAJ HOMOLOG SUBFAMILY C MEMBER 24"/>
    <property type="match status" value="1"/>
</dbReference>
<dbReference type="EMBL" id="BMAV01005503">
    <property type="protein sequence ID" value="GFY46588.1"/>
    <property type="molecule type" value="Genomic_DNA"/>
</dbReference>
<protein>
    <submittedName>
        <fullName evidence="7">Putative chaperone protein dnaj</fullName>
    </submittedName>
</protein>
<evidence type="ECO:0000313" key="7">
    <source>
        <dbReference type="EMBL" id="GFY46588.1"/>
    </source>
</evidence>
<dbReference type="InterPro" id="IPR036671">
    <property type="entry name" value="DPH_MB_sf"/>
</dbReference>
<dbReference type="PROSITE" id="PS50076">
    <property type="entry name" value="DNAJ_2"/>
    <property type="match status" value="1"/>
</dbReference>